<proteinExistence type="predicted"/>
<dbReference type="EMBL" id="ML976989">
    <property type="protein sequence ID" value="KAF1957552.1"/>
    <property type="molecule type" value="Genomic_DNA"/>
</dbReference>
<accession>A0A6A5U121</accession>
<sequence>MGFLSGLGLLGWIVVRLWGLLLWVLWAVSVVSAVCSFCPSVMQLACTLSYSQFLFVVQLQSLKLGWDLMSYLRPRYAG</sequence>
<protein>
    <submittedName>
        <fullName evidence="1">Uncharacterized protein</fullName>
    </submittedName>
</protein>
<dbReference type="AlphaFoldDB" id="A0A6A5U121"/>
<name>A0A6A5U121_9PLEO</name>
<evidence type="ECO:0000313" key="1">
    <source>
        <dbReference type="EMBL" id="KAF1957552.1"/>
    </source>
</evidence>
<keyword evidence="2" id="KW-1185">Reference proteome</keyword>
<organism evidence="1 2">
    <name type="scientific">Byssothecium circinans</name>
    <dbReference type="NCBI Taxonomy" id="147558"/>
    <lineage>
        <taxon>Eukaryota</taxon>
        <taxon>Fungi</taxon>
        <taxon>Dikarya</taxon>
        <taxon>Ascomycota</taxon>
        <taxon>Pezizomycotina</taxon>
        <taxon>Dothideomycetes</taxon>
        <taxon>Pleosporomycetidae</taxon>
        <taxon>Pleosporales</taxon>
        <taxon>Massarineae</taxon>
        <taxon>Massarinaceae</taxon>
        <taxon>Byssothecium</taxon>
    </lineage>
</organism>
<dbReference type="Proteomes" id="UP000800035">
    <property type="component" value="Unassembled WGS sequence"/>
</dbReference>
<evidence type="ECO:0000313" key="2">
    <source>
        <dbReference type="Proteomes" id="UP000800035"/>
    </source>
</evidence>
<gene>
    <name evidence="1" type="ORF">CC80DRAFT_47039</name>
</gene>
<reference evidence="1" key="1">
    <citation type="journal article" date="2020" name="Stud. Mycol.">
        <title>101 Dothideomycetes genomes: a test case for predicting lifestyles and emergence of pathogens.</title>
        <authorList>
            <person name="Haridas S."/>
            <person name="Albert R."/>
            <person name="Binder M."/>
            <person name="Bloem J."/>
            <person name="Labutti K."/>
            <person name="Salamov A."/>
            <person name="Andreopoulos B."/>
            <person name="Baker S."/>
            <person name="Barry K."/>
            <person name="Bills G."/>
            <person name="Bluhm B."/>
            <person name="Cannon C."/>
            <person name="Castanera R."/>
            <person name="Culley D."/>
            <person name="Daum C."/>
            <person name="Ezra D."/>
            <person name="Gonzalez J."/>
            <person name="Henrissat B."/>
            <person name="Kuo A."/>
            <person name="Liang C."/>
            <person name="Lipzen A."/>
            <person name="Lutzoni F."/>
            <person name="Magnuson J."/>
            <person name="Mondo S."/>
            <person name="Nolan M."/>
            <person name="Ohm R."/>
            <person name="Pangilinan J."/>
            <person name="Park H.-J."/>
            <person name="Ramirez L."/>
            <person name="Alfaro M."/>
            <person name="Sun H."/>
            <person name="Tritt A."/>
            <person name="Yoshinaga Y."/>
            <person name="Zwiers L.-H."/>
            <person name="Turgeon B."/>
            <person name="Goodwin S."/>
            <person name="Spatafora J."/>
            <person name="Crous P."/>
            <person name="Grigoriev I."/>
        </authorList>
    </citation>
    <scope>NUCLEOTIDE SEQUENCE</scope>
    <source>
        <strain evidence="1">CBS 675.92</strain>
    </source>
</reference>